<dbReference type="AlphaFoldDB" id="A0A149RVQ8"/>
<feature type="domain" description="Glucose-methanol-choline oxidoreductase N-terminal" evidence="7">
    <location>
        <begin position="81"/>
        <end position="104"/>
    </location>
</feature>
<dbReference type="PIRSF" id="PIRSF000137">
    <property type="entry name" value="Alcohol_oxidase"/>
    <property type="match status" value="1"/>
</dbReference>
<comment type="caution">
    <text evidence="9">The sequence shown here is derived from an EMBL/GenBank/DDBJ whole genome shotgun (WGS) entry which is preliminary data.</text>
</comment>
<comment type="similarity">
    <text evidence="2 6">Belongs to the GMC oxidoreductase family.</text>
</comment>
<dbReference type="Gene3D" id="3.50.50.60">
    <property type="entry name" value="FAD/NAD(P)-binding domain"/>
    <property type="match status" value="1"/>
</dbReference>
<dbReference type="GO" id="GO:0019285">
    <property type="term" value="P:glycine betaine biosynthetic process from choline"/>
    <property type="evidence" value="ECO:0007669"/>
    <property type="project" value="TreeGrafter"/>
</dbReference>
<reference evidence="9 10" key="1">
    <citation type="submission" date="2015-06" db="EMBL/GenBank/DDBJ databases">
        <title>Improved classification and identification of acetic acid bacteria using matrix-assisted laser desorption/ionization time-of-flight mass spectrometry; Gluconobacter nephelii and Gluconobacter uchimurae are later heterotypic synonyms of Gluconobacter japonicus and Gluconobacter oxydans, respectively.</title>
        <authorList>
            <person name="Li L."/>
            <person name="Cleenwerck I."/>
            <person name="De Vuyst L."/>
            <person name="Vandamme P."/>
        </authorList>
    </citation>
    <scope>NUCLEOTIDE SEQUENCE [LARGE SCALE GENOMIC DNA]</scope>
    <source>
        <strain evidence="9 10">LMG 1552</strain>
    </source>
</reference>
<dbReference type="SUPFAM" id="SSF54373">
    <property type="entry name" value="FAD-linked reductases, C-terminal domain"/>
    <property type="match status" value="1"/>
</dbReference>
<evidence type="ECO:0000256" key="2">
    <source>
        <dbReference type="ARBA" id="ARBA00010790"/>
    </source>
</evidence>
<dbReference type="Pfam" id="PF00732">
    <property type="entry name" value="GMC_oxred_N"/>
    <property type="match status" value="1"/>
</dbReference>
<evidence type="ECO:0000256" key="5">
    <source>
        <dbReference type="PIRSR" id="PIRSR000137-2"/>
    </source>
</evidence>
<feature type="binding site" evidence="5">
    <location>
        <position position="218"/>
    </location>
    <ligand>
        <name>FAD</name>
        <dbReference type="ChEBI" id="CHEBI:57692"/>
    </ligand>
</feature>
<evidence type="ECO:0000259" key="8">
    <source>
        <dbReference type="PROSITE" id="PS00624"/>
    </source>
</evidence>
<feature type="binding site" evidence="5">
    <location>
        <position position="83"/>
    </location>
    <ligand>
        <name>FAD</name>
        <dbReference type="ChEBI" id="CHEBI:57692"/>
    </ligand>
</feature>
<accession>A0A149RVQ8</accession>
<dbReference type="InterPro" id="IPR036188">
    <property type="entry name" value="FAD/NAD-bd_sf"/>
</dbReference>
<gene>
    <name evidence="9" type="ORF">AD933_03060</name>
</gene>
<feature type="domain" description="Glucose-methanol-choline oxidoreductase N-terminal" evidence="8">
    <location>
        <begin position="253"/>
        <end position="267"/>
    </location>
</feature>
<evidence type="ECO:0000256" key="3">
    <source>
        <dbReference type="ARBA" id="ARBA00022630"/>
    </source>
</evidence>
<dbReference type="GO" id="GO:0050660">
    <property type="term" value="F:flavin adenine dinucleotide binding"/>
    <property type="evidence" value="ECO:0007669"/>
    <property type="project" value="InterPro"/>
</dbReference>
<dbReference type="PROSITE" id="PS00623">
    <property type="entry name" value="GMC_OXRED_1"/>
    <property type="match status" value="1"/>
</dbReference>
<dbReference type="EMBL" id="LHZF01000135">
    <property type="protein sequence ID" value="KXV18553.1"/>
    <property type="molecule type" value="Genomic_DNA"/>
</dbReference>
<dbReference type="Gene3D" id="3.30.560.10">
    <property type="entry name" value="Glucose Oxidase, domain 3"/>
    <property type="match status" value="1"/>
</dbReference>
<name>A0A149RVQ8_9PROT</name>
<dbReference type="InterPro" id="IPR007867">
    <property type="entry name" value="GMC_OxRtase_C"/>
</dbReference>
<evidence type="ECO:0000313" key="10">
    <source>
        <dbReference type="Proteomes" id="UP000075526"/>
    </source>
</evidence>
<keyword evidence="3 6" id="KW-0285">Flavoprotein</keyword>
<dbReference type="PROSITE" id="PS51257">
    <property type="entry name" value="PROKAR_LIPOPROTEIN"/>
    <property type="match status" value="1"/>
</dbReference>
<dbReference type="GO" id="GO:0016874">
    <property type="term" value="F:ligase activity"/>
    <property type="evidence" value="ECO:0007669"/>
    <property type="project" value="UniProtKB-KW"/>
</dbReference>
<feature type="binding site" evidence="5">
    <location>
        <begin position="91"/>
        <end position="94"/>
    </location>
    <ligand>
        <name>FAD</name>
        <dbReference type="ChEBI" id="CHEBI:57692"/>
    </ligand>
</feature>
<organism evidence="9 10">
    <name type="scientific">Acetobacter malorum</name>
    <dbReference type="NCBI Taxonomy" id="178901"/>
    <lineage>
        <taxon>Bacteria</taxon>
        <taxon>Pseudomonadati</taxon>
        <taxon>Pseudomonadota</taxon>
        <taxon>Alphaproteobacteria</taxon>
        <taxon>Acetobacterales</taxon>
        <taxon>Acetobacteraceae</taxon>
        <taxon>Acetobacter</taxon>
    </lineage>
</organism>
<dbReference type="PROSITE" id="PS00624">
    <property type="entry name" value="GMC_OXRED_2"/>
    <property type="match status" value="1"/>
</dbReference>
<keyword evidence="9" id="KW-0436">Ligase</keyword>
<dbReference type="PANTHER" id="PTHR11552:SF147">
    <property type="entry name" value="CHOLINE DEHYDROGENASE, MITOCHONDRIAL"/>
    <property type="match status" value="1"/>
</dbReference>
<comment type="cofactor">
    <cofactor evidence="1 5">
        <name>FAD</name>
        <dbReference type="ChEBI" id="CHEBI:57692"/>
    </cofactor>
</comment>
<sequence length="531" mass="57300">MTARFDYIVVGGGSAGCVLASRLSEDPTVKVCLIEAGKRDVHPFIHIPAGFAKMTGGPWTWGLQTVPQKHANNRKISYVQGRVLGGGSSINAEVFTRGHPSDFDRWEREGATGWAFKDVQKYFLRSEGNTILSGAWHGTLGPLGVSDMTAPNVTTQAFVQSCQEMGLPYNRDFNGPTQEGAGLYQLTVRNQRRCSTAVGYLRPALGRKNLTVVTNALVLRLLFEGRRAAGVQYAVGSKVMIAAAEREILVTSGAIGTPKLMLLSGIGPAEHLRQHGIPVVQDLPGVGENLQDHYGVDIVAEIEKNISLDKYNKLHNMAWSGLQYAVFGTGAAASNIVEAGAFWRTSPAVDVPDIQFHFLAGAGAEAGVMTVPKGRAGITLNSYLLRPKSRGTVRLTSADARVDPQVDPNFLSHPEDLRLAAKGVMLSYEMFSQPSLQKHIREICFFKNKAPSMDECEAYARQYGRTSYHPTCTCSMGTGEGAVVDPFLKVYGMEGLRICDSSAMPSLLGSNTNAATVMIAERAADFIRAGA</sequence>
<dbReference type="PATRIC" id="fig|178901.13.peg.3169"/>
<evidence type="ECO:0000313" key="9">
    <source>
        <dbReference type="EMBL" id="KXV18553.1"/>
    </source>
</evidence>
<dbReference type="InterPro" id="IPR012132">
    <property type="entry name" value="GMC_OxRdtase"/>
</dbReference>
<dbReference type="RefSeq" id="WP_061507559.1">
    <property type="nucleotide sequence ID" value="NZ_LHZF01000135.1"/>
</dbReference>
<proteinExistence type="inferred from homology"/>
<dbReference type="Pfam" id="PF05199">
    <property type="entry name" value="GMC_oxred_C"/>
    <property type="match status" value="1"/>
</dbReference>
<evidence type="ECO:0000256" key="4">
    <source>
        <dbReference type="ARBA" id="ARBA00022827"/>
    </source>
</evidence>
<evidence type="ECO:0000256" key="6">
    <source>
        <dbReference type="RuleBase" id="RU003968"/>
    </source>
</evidence>
<dbReference type="PANTHER" id="PTHR11552">
    <property type="entry name" value="GLUCOSE-METHANOL-CHOLINE GMC OXIDOREDUCTASE"/>
    <property type="match status" value="1"/>
</dbReference>
<dbReference type="GO" id="GO:0008812">
    <property type="term" value="F:choline dehydrogenase activity"/>
    <property type="evidence" value="ECO:0007669"/>
    <property type="project" value="TreeGrafter"/>
</dbReference>
<dbReference type="SUPFAM" id="SSF51905">
    <property type="entry name" value="FAD/NAD(P)-binding domain"/>
    <property type="match status" value="1"/>
</dbReference>
<keyword evidence="4 5" id="KW-0274">FAD</keyword>
<evidence type="ECO:0000259" key="7">
    <source>
        <dbReference type="PROSITE" id="PS00623"/>
    </source>
</evidence>
<evidence type="ECO:0000256" key="1">
    <source>
        <dbReference type="ARBA" id="ARBA00001974"/>
    </source>
</evidence>
<dbReference type="GO" id="GO:0016020">
    <property type="term" value="C:membrane"/>
    <property type="evidence" value="ECO:0007669"/>
    <property type="project" value="TreeGrafter"/>
</dbReference>
<dbReference type="InterPro" id="IPR000172">
    <property type="entry name" value="GMC_OxRdtase_N"/>
</dbReference>
<protein>
    <submittedName>
        <fullName evidence="9">Alanine-phosphoribitol ligase</fullName>
    </submittedName>
</protein>
<dbReference type="Proteomes" id="UP000075526">
    <property type="component" value="Unassembled WGS sequence"/>
</dbReference>